<accession>A0ABR0E078</accession>
<feature type="compositionally biased region" description="Polar residues" evidence="1">
    <location>
        <begin position="223"/>
        <end position="235"/>
    </location>
</feature>
<evidence type="ECO:0000313" key="2">
    <source>
        <dbReference type="EMBL" id="KAK4494563.1"/>
    </source>
</evidence>
<dbReference type="Proteomes" id="UP001305779">
    <property type="component" value="Unassembled WGS sequence"/>
</dbReference>
<organism evidence="2 3">
    <name type="scientific">Zasmidium cellare</name>
    <name type="common">Wine cellar mold</name>
    <name type="synonym">Racodium cellare</name>
    <dbReference type="NCBI Taxonomy" id="395010"/>
    <lineage>
        <taxon>Eukaryota</taxon>
        <taxon>Fungi</taxon>
        <taxon>Dikarya</taxon>
        <taxon>Ascomycota</taxon>
        <taxon>Pezizomycotina</taxon>
        <taxon>Dothideomycetes</taxon>
        <taxon>Dothideomycetidae</taxon>
        <taxon>Mycosphaerellales</taxon>
        <taxon>Mycosphaerellaceae</taxon>
        <taxon>Zasmidium</taxon>
    </lineage>
</organism>
<feature type="region of interest" description="Disordered" evidence="1">
    <location>
        <begin position="488"/>
        <end position="521"/>
    </location>
</feature>
<feature type="region of interest" description="Disordered" evidence="1">
    <location>
        <begin position="163"/>
        <end position="475"/>
    </location>
</feature>
<feature type="compositionally biased region" description="Acidic residues" evidence="1">
    <location>
        <begin position="280"/>
        <end position="290"/>
    </location>
</feature>
<feature type="compositionally biased region" description="Basic and acidic residues" evidence="1">
    <location>
        <begin position="488"/>
        <end position="500"/>
    </location>
</feature>
<name>A0ABR0E078_ZASCE</name>
<evidence type="ECO:0000313" key="3">
    <source>
        <dbReference type="Proteomes" id="UP001305779"/>
    </source>
</evidence>
<feature type="compositionally biased region" description="Polar residues" evidence="1">
    <location>
        <begin position="249"/>
        <end position="262"/>
    </location>
</feature>
<keyword evidence="3" id="KW-1185">Reference proteome</keyword>
<feature type="compositionally biased region" description="Basic residues" evidence="1">
    <location>
        <begin position="501"/>
        <end position="510"/>
    </location>
</feature>
<feature type="compositionally biased region" description="Polar residues" evidence="1">
    <location>
        <begin position="435"/>
        <end position="453"/>
    </location>
</feature>
<feature type="compositionally biased region" description="Low complexity" evidence="1">
    <location>
        <begin position="117"/>
        <end position="126"/>
    </location>
</feature>
<feature type="compositionally biased region" description="Acidic residues" evidence="1">
    <location>
        <begin position="173"/>
        <end position="197"/>
    </location>
</feature>
<feature type="compositionally biased region" description="Basic and acidic residues" evidence="1">
    <location>
        <begin position="291"/>
        <end position="300"/>
    </location>
</feature>
<comment type="caution">
    <text evidence="2">The sequence shown here is derived from an EMBL/GenBank/DDBJ whole genome shotgun (WGS) entry which is preliminary data.</text>
</comment>
<proteinExistence type="predicted"/>
<feature type="compositionally biased region" description="Basic and acidic residues" evidence="1">
    <location>
        <begin position="341"/>
        <end position="351"/>
    </location>
</feature>
<feature type="compositionally biased region" description="Basic and acidic residues" evidence="1">
    <location>
        <begin position="198"/>
        <end position="207"/>
    </location>
</feature>
<evidence type="ECO:0000256" key="1">
    <source>
        <dbReference type="SAM" id="MobiDB-lite"/>
    </source>
</evidence>
<feature type="region of interest" description="Disordered" evidence="1">
    <location>
        <begin position="98"/>
        <end position="148"/>
    </location>
</feature>
<sequence>MENAKLMALQRLIEQEQLDHDKQEQSKALVDARGQEYRDAKAALEKAFKADMVAKAAIQRNAQKISERRRMLEAGGTTIDPELLQPLDLEFVEAPEPVEAPAPEPVHRAVAKKGIAKKSTPSSKKATNAEIDHKFKTHRKEVPGMFATDGAISGRLRRVKSYANNMDTSADGQEQDVVEDDEGAAEYEEEADTDTEGNQERARREGTAESVLSHITLARKGSKQPTPVEQSSNNFELPMPSFDEPLGQQFKQATSQWESSQDAMDWAAQPFVPEGLPDAPQDDSAGEDFVDNDRNEEHQMRTHGRSVSFASSSSSGLFVSERPRRRFSTPPGYRDSSPAMDDGRVSPEHTDSALPSARYGRSPSSPAANAILDDDDSLSMRYAEFSGDRPRSKSRDSLFGERLSEPFDSPSMDVDQSFTQLPTPEPTRSHPFSREPSQQQRESTVQSDSSTGTGLFVSERKPRERSPVSAMSVQMEETIHAESFVDVRSAEEMDQNGEKATKKKGGKKKPTFLDRVLSRKR</sequence>
<gene>
    <name evidence="2" type="ORF">PRZ48_013919</name>
</gene>
<protein>
    <submittedName>
        <fullName evidence="2">Uncharacterized protein</fullName>
    </submittedName>
</protein>
<reference evidence="2 3" key="1">
    <citation type="journal article" date="2023" name="G3 (Bethesda)">
        <title>A chromosome-level genome assembly of Zasmidium syzygii isolated from banana leaves.</title>
        <authorList>
            <person name="van Westerhoven A.C."/>
            <person name="Mehrabi R."/>
            <person name="Talebi R."/>
            <person name="Steentjes M.B.F."/>
            <person name="Corcolon B."/>
            <person name="Chong P.A."/>
            <person name="Kema G.H.J."/>
            <person name="Seidl M.F."/>
        </authorList>
    </citation>
    <scope>NUCLEOTIDE SEQUENCE [LARGE SCALE GENOMIC DNA]</scope>
    <source>
        <strain evidence="2 3">P124</strain>
    </source>
</reference>
<dbReference type="EMBL" id="JAXOVC010000013">
    <property type="protein sequence ID" value="KAK4494563.1"/>
    <property type="molecule type" value="Genomic_DNA"/>
</dbReference>
<feature type="compositionally biased region" description="Low complexity" evidence="1">
    <location>
        <begin position="306"/>
        <end position="320"/>
    </location>
</feature>
<feature type="compositionally biased region" description="Basic and acidic residues" evidence="1">
    <location>
        <begin position="386"/>
        <end position="405"/>
    </location>
</feature>